<dbReference type="Proteomes" id="UP000619479">
    <property type="component" value="Unassembled WGS sequence"/>
</dbReference>
<evidence type="ECO:0000313" key="2">
    <source>
        <dbReference type="Proteomes" id="UP000619479"/>
    </source>
</evidence>
<name>A0A919IM57_9ACTN</name>
<accession>A0A919IM57</accession>
<reference evidence="1" key="1">
    <citation type="submission" date="2021-01" db="EMBL/GenBank/DDBJ databases">
        <title>Whole genome shotgun sequence of Actinoplanes cyaneus NBRC 14990.</title>
        <authorList>
            <person name="Komaki H."/>
            <person name="Tamura T."/>
        </authorList>
    </citation>
    <scope>NUCLEOTIDE SEQUENCE</scope>
    <source>
        <strain evidence="1">NBRC 14990</strain>
    </source>
</reference>
<gene>
    <name evidence="1" type="ORF">Acy02nite_60950</name>
</gene>
<proteinExistence type="predicted"/>
<dbReference type="EMBL" id="BOMH01000045">
    <property type="protein sequence ID" value="GID68214.1"/>
    <property type="molecule type" value="Genomic_DNA"/>
</dbReference>
<dbReference type="AlphaFoldDB" id="A0A919IM57"/>
<protein>
    <submittedName>
        <fullName evidence="1">Uncharacterized protein</fullName>
    </submittedName>
</protein>
<evidence type="ECO:0000313" key="1">
    <source>
        <dbReference type="EMBL" id="GID68214.1"/>
    </source>
</evidence>
<comment type="caution">
    <text evidence="1">The sequence shown here is derived from an EMBL/GenBank/DDBJ whole genome shotgun (WGS) entry which is preliminary data.</text>
</comment>
<dbReference type="Pfam" id="PF19671">
    <property type="entry name" value="DUF6174"/>
    <property type="match status" value="1"/>
</dbReference>
<sequence>MSRTRATVLIAAGIAIITAAVIWAVHLPPSGTTANTAAASATSSTPAPAIWSAPAAYDFVLAGDCHRGPTSGRWHVTVAGNVIVQVTPLDAGLSAPASFGDFPTLSDLLQRARDAITRGDEATLAVDPADGHPTRVTFGRSAASTDGATCFTISQYHA</sequence>
<dbReference type="RefSeq" id="WP_203747008.1">
    <property type="nucleotide sequence ID" value="NZ_BAAAUC010000055.1"/>
</dbReference>
<keyword evidence="2" id="KW-1185">Reference proteome</keyword>
<dbReference type="InterPro" id="IPR046172">
    <property type="entry name" value="DUF6174"/>
</dbReference>
<organism evidence="1 2">
    <name type="scientific">Actinoplanes cyaneus</name>
    <dbReference type="NCBI Taxonomy" id="52696"/>
    <lineage>
        <taxon>Bacteria</taxon>
        <taxon>Bacillati</taxon>
        <taxon>Actinomycetota</taxon>
        <taxon>Actinomycetes</taxon>
        <taxon>Micromonosporales</taxon>
        <taxon>Micromonosporaceae</taxon>
        <taxon>Actinoplanes</taxon>
    </lineage>
</organism>